<evidence type="ECO:0000256" key="1">
    <source>
        <dbReference type="ARBA" id="ARBA00022723"/>
    </source>
</evidence>
<organism evidence="7 8">
    <name type="scientific">Halocaridina rubra</name>
    <name type="common">Hawaiian red shrimp</name>
    <dbReference type="NCBI Taxonomy" id="373956"/>
    <lineage>
        <taxon>Eukaryota</taxon>
        <taxon>Metazoa</taxon>
        <taxon>Ecdysozoa</taxon>
        <taxon>Arthropoda</taxon>
        <taxon>Crustacea</taxon>
        <taxon>Multicrustacea</taxon>
        <taxon>Malacostraca</taxon>
        <taxon>Eumalacostraca</taxon>
        <taxon>Eucarida</taxon>
        <taxon>Decapoda</taxon>
        <taxon>Pleocyemata</taxon>
        <taxon>Caridea</taxon>
        <taxon>Atyoidea</taxon>
        <taxon>Atyidae</taxon>
        <taxon>Halocaridina</taxon>
    </lineage>
</organism>
<dbReference type="Gene3D" id="2.30.30.380">
    <property type="entry name" value="Zn-finger domain of Sec23/24"/>
    <property type="match status" value="1"/>
</dbReference>
<keyword evidence="3" id="KW-0862">Zinc</keyword>
<proteinExistence type="predicted"/>
<evidence type="ECO:0000256" key="2">
    <source>
        <dbReference type="ARBA" id="ARBA00022771"/>
    </source>
</evidence>
<evidence type="ECO:0000259" key="6">
    <source>
        <dbReference type="PROSITE" id="PS50199"/>
    </source>
</evidence>
<dbReference type="PROSITE" id="PS01358">
    <property type="entry name" value="ZF_RANBP2_1"/>
    <property type="match status" value="1"/>
</dbReference>
<feature type="region of interest" description="Disordered" evidence="5">
    <location>
        <begin position="1"/>
        <end position="23"/>
    </location>
</feature>
<dbReference type="InterPro" id="IPR036443">
    <property type="entry name" value="Znf_RanBP2_sf"/>
</dbReference>
<keyword evidence="8" id="KW-1185">Reference proteome</keyword>
<evidence type="ECO:0000256" key="3">
    <source>
        <dbReference type="ARBA" id="ARBA00022833"/>
    </source>
</evidence>
<dbReference type="GO" id="GO:0008270">
    <property type="term" value="F:zinc ion binding"/>
    <property type="evidence" value="ECO:0007669"/>
    <property type="project" value="UniProtKB-KW"/>
</dbReference>
<feature type="non-terminal residue" evidence="7">
    <location>
        <position position="1"/>
    </location>
</feature>
<keyword evidence="2 4" id="KW-0863">Zinc-finger</keyword>
<accession>A0AAN8XAX1</accession>
<sequence>RPDHWQTSGGGHGSRNRDCGLNSTTVTRSLPLERNQECVGIVNNRFNGLNSSLLTNGKSLSLESTVSSNSDVLNRCRSVQSQVYEDVENPHPSTSHPVPGPARKNIGEVRRPSRTIEFPVPVIPESNSDSEESIYSYQGYETALCRNTEFEDSDESAESEYVEYEIASDDDIQEQVLSDDDGDSVIEDVEVAVLCNDDNFEESFWADNSDSGQSTDEDLELRQDNWECLTCGIKNKPIVRYCGKCWQKRGLGDTLQRSRILCATPPES</sequence>
<dbReference type="PROSITE" id="PS50199">
    <property type="entry name" value="ZF_RANBP2_2"/>
    <property type="match status" value="1"/>
</dbReference>
<evidence type="ECO:0000313" key="7">
    <source>
        <dbReference type="EMBL" id="KAK7079376.1"/>
    </source>
</evidence>
<evidence type="ECO:0000256" key="5">
    <source>
        <dbReference type="SAM" id="MobiDB-lite"/>
    </source>
</evidence>
<dbReference type="EMBL" id="JAXCGZ010007231">
    <property type="protein sequence ID" value="KAK7079376.1"/>
    <property type="molecule type" value="Genomic_DNA"/>
</dbReference>
<dbReference type="InterPro" id="IPR001876">
    <property type="entry name" value="Znf_RanBP2"/>
</dbReference>
<protein>
    <recommendedName>
        <fullName evidence="6">RanBP2-type domain-containing protein</fullName>
    </recommendedName>
</protein>
<reference evidence="7 8" key="1">
    <citation type="submission" date="2023-11" db="EMBL/GenBank/DDBJ databases">
        <title>Halocaridina rubra genome assembly.</title>
        <authorList>
            <person name="Smith C."/>
        </authorList>
    </citation>
    <scope>NUCLEOTIDE SEQUENCE [LARGE SCALE GENOMIC DNA]</scope>
    <source>
        <strain evidence="7">EP-1</strain>
        <tissue evidence="7">Whole</tissue>
    </source>
</reference>
<keyword evidence="1" id="KW-0479">Metal-binding</keyword>
<evidence type="ECO:0000313" key="8">
    <source>
        <dbReference type="Proteomes" id="UP001381693"/>
    </source>
</evidence>
<feature type="domain" description="RanBP2-type" evidence="6">
    <location>
        <begin position="222"/>
        <end position="251"/>
    </location>
</feature>
<feature type="region of interest" description="Disordered" evidence="5">
    <location>
        <begin position="87"/>
        <end position="106"/>
    </location>
</feature>
<dbReference type="Proteomes" id="UP001381693">
    <property type="component" value="Unassembled WGS sequence"/>
</dbReference>
<comment type="caution">
    <text evidence="7">The sequence shown here is derived from an EMBL/GenBank/DDBJ whole genome shotgun (WGS) entry which is preliminary data.</text>
</comment>
<gene>
    <name evidence="7" type="ORF">SK128_010039</name>
</gene>
<name>A0AAN8XAX1_HALRR</name>
<dbReference type="AlphaFoldDB" id="A0AAN8XAX1"/>
<dbReference type="SUPFAM" id="SSF90209">
    <property type="entry name" value="Ran binding protein zinc finger-like"/>
    <property type="match status" value="1"/>
</dbReference>
<evidence type="ECO:0000256" key="4">
    <source>
        <dbReference type="PROSITE-ProRule" id="PRU00322"/>
    </source>
</evidence>